<dbReference type="Proteomes" id="UP000499080">
    <property type="component" value="Unassembled WGS sequence"/>
</dbReference>
<sequence length="143" mass="16369">MPLPAKSKIARFNPFLQESHLRLGGRLQFVQVTSEEKHPLLLDGSHYFVQLLIRHTHVRLHHLGVRIVLSELRSNYWILLGREPMKRVIHRGLPCRFSKAPYGTHIEAPLPVDRVTPCIPFSTTGIDFACPLYVRNSKSLDTA</sequence>
<name>A0A4Y2IQ89_ARAVE</name>
<evidence type="ECO:0008006" key="3">
    <source>
        <dbReference type="Google" id="ProtNLM"/>
    </source>
</evidence>
<gene>
    <name evidence="1" type="ORF">AVEN_202543_1</name>
</gene>
<accession>A0A4Y2IQ89</accession>
<comment type="caution">
    <text evidence="1">The sequence shown here is derived from an EMBL/GenBank/DDBJ whole genome shotgun (WGS) entry which is preliminary data.</text>
</comment>
<dbReference type="EMBL" id="BGPR01002856">
    <property type="protein sequence ID" value="GBM80033.1"/>
    <property type="molecule type" value="Genomic_DNA"/>
</dbReference>
<reference evidence="1 2" key="1">
    <citation type="journal article" date="2019" name="Sci. Rep.">
        <title>Orb-weaving spider Araneus ventricosus genome elucidates the spidroin gene catalogue.</title>
        <authorList>
            <person name="Kono N."/>
            <person name="Nakamura H."/>
            <person name="Ohtoshi R."/>
            <person name="Moran D.A.P."/>
            <person name="Shinohara A."/>
            <person name="Yoshida Y."/>
            <person name="Fujiwara M."/>
            <person name="Mori M."/>
            <person name="Tomita M."/>
            <person name="Arakawa K."/>
        </authorList>
    </citation>
    <scope>NUCLEOTIDE SEQUENCE [LARGE SCALE GENOMIC DNA]</scope>
</reference>
<protein>
    <recommendedName>
        <fullName evidence="3">Integrase zinc-binding domain-containing protein</fullName>
    </recommendedName>
</protein>
<evidence type="ECO:0000313" key="2">
    <source>
        <dbReference type="Proteomes" id="UP000499080"/>
    </source>
</evidence>
<dbReference type="OrthoDB" id="6769745at2759"/>
<evidence type="ECO:0000313" key="1">
    <source>
        <dbReference type="EMBL" id="GBM80033.1"/>
    </source>
</evidence>
<keyword evidence="2" id="KW-1185">Reference proteome</keyword>
<dbReference type="PANTHER" id="PTHR47331:SF6">
    <property type="entry name" value="DOUBLECORTIN DOMAIN-CONTAINING PROTEIN"/>
    <property type="match status" value="1"/>
</dbReference>
<dbReference type="AlphaFoldDB" id="A0A4Y2IQ89"/>
<dbReference type="PANTHER" id="PTHR47331">
    <property type="entry name" value="PHD-TYPE DOMAIN-CONTAINING PROTEIN"/>
    <property type="match status" value="1"/>
</dbReference>
<organism evidence="1 2">
    <name type="scientific">Araneus ventricosus</name>
    <name type="common">Orbweaver spider</name>
    <name type="synonym">Epeira ventricosa</name>
    <dbReference type="NCBI Taxonomy" id="182803"/>
    <lineage>
        <taxon>Eukaryota</taxon>
        <taxon>Metazoa</taxon>
        <taxon>Ecdysozoa</taxon>
        <taxon>Arthropoda</taxon>
        <taxon>Chelicerata</taxon>
        <taxon>Arachnida</taxon>
        <taxon>Araneae</taxon>
        <taxon>Araneomorphae</taxon>
        <taxon>Entelegynae</taxon>
        <taxon>Araneoidea</taxon>
        <taxon>Araneidae</taxon>
        <taxon>Araneus</taxon>
    </lineage>
</organism>
<proteinExistence type="predicted"/>